<organism evidence="1 2">
    <name type="scientific">Sphingobacterium phlebotomi</name>
    <dbReference type="NCBI Taxonomy" id="2605433"/>
    <lineage>
        <taxon>Bacteria</taxon>
        <taxon>Pseudomonadati</taxon>
        <taxon>Bacteroidota</taxon>
        <taxon>Sphingobacteriia</taxon>
        <taxon>Sphingobacteriales</taxon>
        <taxon>Sphingobacteriaceae</taxon>
        <taxon>Sphingobacterium</taxon>
    </lineage>
</organism>
<accession>A0A5D4HD55</accession>
<dbReference type="RefSeq" id="WP_148918216.1">
    <property type="nucleotide sequence ID" value="NZ_VTAV01000002.1"/>
</dbReference>
<gene>
    <name evidence="1" type="ORF">FXV77_05575</name>
</gene>
<sequence length="64" mass="7295">METFASKRVFLKRGRQILHWRCLPFGWFGAGYDFGKIKLQDGTELGGGNAYSLYKSFGADYQLP</sequence>
<reference evidence="1 2" key="1">
    <citation type="submission" date="2019-08" db="EMBL/GenBank/DDBJ databases">
        <title>Phlebobacter frassis gen. nov. sp. nov., a new member of family Sphingobacteriaceae isolated from sand fly rearing media.</title>
        <authorList>
            <person name="Kakumanu M.L."/>
            <person name="Marayati B.F."/>
            <person name="Wada-Katsumata A."/>
            <person name="Wasserberg G."/>
            <person name="Schal C."/>
            <person name="Apperson C.S."/>
            <person name="Ponnusamy L."/>
        </authorList>
    </citation>
    <scope>NUCLEOTIDE SEQUENCE [LARGE SCALE GENOMIC DNA]</scope>
    <source>
        <strain evidence="1 2">SSI9</strain>
    </source>
</reference>
<name>A0A5D4HD55_9SPHI</name>
<evidence type="ECO:0000313" key="2">
    <source>
        <dbReference type="Proteomes" id="UP000322362"/>
    </source>
</evidence>
<proteinExistence type="predicted"/>
<protein>
    <submittedName>
        <fullName evidence="1">Uncharacterized protein</fullName>
    </submittedName>
</protein>
<dbReference type="EMBL" id="VTAV01000002">
    <property type="protein sequence ID" value="TYR37475.1"/>
    <property type="molecule type" value="Genomic_DNA"/>
</dbReference>
<evidence type="ECO:0000313" key="1">
    <source>
        <dbReference type="EMBL" id="TYR37475.1"/>
    </source>
</evidence>
<comment type="caution">
    <text evidence="1">The sequence shown here is derived from an EMBL/GenBank/DDBJ whole genome shotgun (WGS) entry which is preliminary data.</text>
</comment>
<dbReference type="Proteomes" id="UP000322362">
    <property type="component" value="Unassembled WGS sequence"/>
</dbReference>
<keyword evidence="2" id="KW-1185">Reference proteome</keyword>
<dbReference type="AlphaFoldDB" id="A0A5D4HD55"/>